<evidence type="ECO:0000313" key="2">
    <source>
        <dbReference type="EMBL" id="KKC34766.1"/>
    </source>
</evidence>
<organism evidence="3 5">
    <name type="scientific">Devosia psychrophila</name>
    <dbReference type="NCBI Taxonomy" id="728005"/>
    <lineage>
        <taxon>Bacteria</taxon>
        <taxon>Pseudomonadati</taxon>
        <taxon>Pseudomonadota</taxon>
        <taxon>Alphaproteobacteria</taxon>
        <taxon>Hyphomicrobiales</taxon>
        <taxon>Devosiaceae</taxon>
        <taxon>Devosia</taxon>
    </lineage>
</organism>
<dbReference type="Proteomes" id="UP000033519">
    <property type="component" value="Unassembled WGS sequence"/>
</dbReference>
<sequence length="215" mass="22946">MKTILAYGDSLTYGANPRPDGLRHAYENRWPTVLEQGLGGNVRVIAEGLGGRTTAFDDGSALSDRNGARILPVLLDTHKPLDIVIIMLGSNDLKPAIHGRAITASYGIRKLMQVVRGHFVQPGDLMPKLLIVSPPHLVETKHPEMGLHFGGEAAIAESKAMAGYARTRAAEYGAEFYDAADVAHADPLDGVHLDPANTRAIGTGLIPLVKSMLGL</sequence>
<dbReference type="Proteomes" id="UP000182258">
    <property type="component" value="Unassembled WGS sequence"/>
</dbReference>
<proteinExistence type="predicted"/>
<dbReference type="GO" id="GO:0016788">
    <property type="term" value="F:hydrolase activity, acting on ester bonds"/>
    <property type="evidence" value="ECO:0007669"/>
    <property type="project" value="UniProtKB-ARBA"/>
</dbReference>
<dbReference type="Pfam" id="PF13472">
    <property type="entry name" value="Lipase_GDSL_2"/>
    <property type="match status" value="1"/>
</dbReference>
<reference evidence="3 5" key="2">
    <citation type="submission" date="2016-10" db="EMBL/GenBank/DDBJ databases">
        <authorList>
            <person name="de Groot N.N."/>
        </authorList>
    </citation>
    <scope>NUCLEOTIDE SEQUENCE [LARGE SCALE GENOMIC DNA]</scope>
    <source>
        <strain evidence="3 5">CGMCC 1.10210</strain>
    </source>
</reference>
<protein>
    <submittedName>
        <fullName evidence="2">Arylesterase</fullName>
    </submittedName>
    <submittedName>
        <fullName evidence="3">Lysophospholipase L1</fullName>
    </submittedName>
</protein>
<dbReference type="InterPro" id="IPR036514">
    <property type="entry name" value="SGNH_hydro_sf"/>
</dbReference>
<name>A0A0F5Q2A7_9HYPH</name>
<feature type="domain" description="SGNH hydrolase-type esterase" evidence="1">
    <location>
        <begin position="6"/>
        <end position="194"/>
    </location>
</feature>
<dbReference type="InterPro" id="IPR013830">
    <property type="entry name" value="SGNH_hydro"/>
</dbReference>
<dbReference type="PATRIC" id="fig|728005.3.peg.4161"/>
<gene>
    <name evidence="3" type="ORF">SAMN04488059_10242</name>
    <name evidence="2" type="ORF">WH91_00565</name>
</gene>
<accession>A0A0F5Q2A7</accession>
<dbReference type="EMBL" id="LAPV01000009">
    <property type="protein sequence ID" value="KKC34766.1"/>
    <property type="molecule type" value="Genomic_DNA"/>
</dbReference>
<dbReference type="Gene3D" id="3.40.50.1110">
    <property type="entry name" value="SGNH hydrolase"/>
    <property type="match status" value="1"/>
</dbReference>
<dbReference type="RefSeq" id="WP_046169064.1">
    <property type="nucleotide sequence ID" value="NZ_FOMB01000002.1"/>
</dbReference>
<reference evidence="2 4" key="1">
    <citation type="submission" date="2015-03" db="EMBL/GenBank/DDBJ databases">
        <authorList>
            <person name="Lepp D."/>
            <person name="Hassan Y.I."/>
            <person name="Li X.-Z."/>
            <person name="Zhou T."/>
        </authorList>
    </citation>
    <scope>NUCLEOTIDE SEQUENCE [LARGE SCALE GENOMIC DNA]</scope>
    <source>
        <strain evidence="2 4">Cr7-05</strain>
    </source>
</reference>
<dbReference type="AlphaFoldDB" id="A0A0F5Q2A7"/>
<evidence type="ECO:0000313" key="4">
    <source>
        <dbReference type="Proteomes" id="UP000033519"/>
    </source>
</evidence>
<dbReference type="STRING" id="728005.SAMN04488059_10242"/>
<dbReference type="CDD" id="cd01839">
    <property type="entry name" value="SGNH_arylesterase_like"/>
    <property type="match status" value="1"/>
</dbReference>
<dbReference type="EMBL" id="FOMB01000002">
    <property type="protein sequence ID" value="SFC07307.1"/>
    <property type="molecule type" value="Genomic_DNA"/>
</dbReference>
<dbReference type="OrthoDB" id="164654at2"/>
<evidence type="ECO:0000313" key="3">
    <source>
        <dbReference type="EMBL" id="SFC07307.1"/>
    </source>
</evidence>
<evidence type="ECO:0000259" key="1">
    <source>
        <dbReference type="Pfam" id="PF13472"/>
    </source>
</evidence>
<evidence type="ECO:0000313" key="5">
    <source>
        <dbReference type="Proteomes" id="UP000182258"/>
    </source>
</evidence>
<dbReference type="SUPFAM" id="SSF52266">
    <property type="entry name" value="SGNH hydrolase"/>
    <property type="match status" value="1"/>
</dbReference>
<keyword evidence="4" id="KW-1185">Reference proteome</keyword>